<dbReference type="InParanoid" id="A0A4R6QMD9"/>
<reference evidence="7 8" key="1">
    <citation type="submission" date="2019-03" db="EMBL/GenBank/DDBJ databases">
        <title>Genomic Encyclopedia of Type Strains, Phase IV (KMG-IV): sequencing the most valuable type-strain genomes for metagenomic binning, comparative biology and taxonomic classification.</title>
        <authorList>
            <person name="Goeker M."/>
        </authorList>
    </citation>
    <scope>NUCLEOTIDE SEQUENCE [LARGE SCALE GENOMIC DNA]</scope>
    <source>
        <strain evidence="7 8">DSM 16998</strain>
    </source>
</reference>
<keyword evidence="3 6" id="KW-0812">Transmembrane</keyword>
<feature type="transmembrane region" description="Helical" evidence="6">
    <location>
        <begin position="128"/>
        <end position="147"/>
    </location>
</feature>
<gene>
    <name evidence="7" type="ORF">DES47_103261</name>
</gene>
<evidence type="ECO:0000256" key="6">
    <source>
        <dbReference type="SAM" id="Phobius"/>
    </source>
</evidence>
<evidence type="ECO:0000256" key="5">
    <source>
        <dbReference type="ARBA" id="ARBA00023136"/>
    </source>
</evidence>
<feature type="transmembrane region" description="Helical" evidence="6">
    <location>
        <begin position="76"/>
        <end position="98"/>
    </location>
</feature>
<dbReference type="CDD" id="cd06580">
    <property type="entry name" value="TM_PBP1_transp_TpRbsC_like"/>
    <property type="match status" value="1"/>
</dbReference>
<dbReference type="PANTHER" id="PTHR47089:SF1">
    <property type="entry name" value="GUANOSINE ABC TRANSPORTER PERMEASE PROTEIN NUPP"/>
    <property type="match status" value="1"/>
</dbReference>
<protein>
    <submittedName>
        <fullName evidence="7">Nucleoside ABC transporter membrane protein</fullName>
    </submittedName>
</protein>
<feature type="transmembrane region" description="Helical" evidence="6">
    <location>
        <begin position="347"/>
        <end position="367"/>
    </location>
</feature>
<feature type="transmembrane region" description="Helical" evidence="6">
    <location>
        <begin position="159"/>
        <end position="178"/>
    </location>
</feature>
<evidence type="ECO:0000256" key="3">
    <source>
        <dbReference type="ARBA" id="ARBA00022692"/>
    </source>
</evidence>
<evidence type="ECO:0000313" key="7">
    <source>
        <dbReference type="EMBL" id="TDP71280.1"/>
    </source>
</evidence>
<name>A0A4R6QMD9_9BURK</name>
<evidence type="ECO:0000256" key="4">
    <source>
        <dbReference type="ARBA" id="ARBA00022989"/>
    </source>
</evidence>
<comment type="subcellular location">
    <subcellularLocation>
        <location evidence="1">Cell membrane</location>
        <topology evidence="1">Multi-pass membrane protein</topology>
    </subcellularLocation>
</comment>
<dbReference type="GO" id="GO:0005886">
    <property type="term" value="C:plasma membrane"/>
    <property type="evidence" value="ECO:0007669"/>
    <property type="project" value="UniProtKB-SubCell"/>
</dbReference>
<comment type="caution">
    <text evidence="7">The sequence shown here is derived from an EMBL/GenBank/DDBJ whole genome shotgun (WGS) entry which is preliminary data.</text>
</comment>
<dbReference type="GO" id="GO:0022857">
    <property type="term" value="F:transmembrane transporter activity"/>
    <property type="evidence" value="ECO:0007669"/>
    <property type="project" value="InterPro"/>
</dbReference>
<sequence length="385" mass="41035">MSEAASSLPAPVPKPKPITNKMPWWMNGLAIPGVQLLLALAVASLVVLGVGESPFATLKVMLVGALDPQAGLSSTLYYATSLIFTGLAVTVAFHAGLFNIGGEGQAYFAGLGVALACLWLDGTLNAPLMFLVAILSAVLFGAAWALVPAYLQARRGAHVVVTTIMFNYIAAGLLNYMLAGPIRSTEGMAIETRPIAEAALLPKAQPWLQSMGIEVGPSYLNLSLLVALICVVLVWWLLWYTRLGYALRTYGQNPRAARYAGLSATSMIVIAMLISGALAGLMAVNDVYGAQGRLVLNYTGGMGFLGIAVALMGRNHPLGVLASALLFGALYQGSTDLQLEFPRISPELILVIQGLVVFFAAALDRLVRDPMERWYLRRQLKSVAR</sequence>
<dbReference type="Proteomes" id="UP000295361">
    <property type="component" value="Unassembled WGS sequence"/>
</dbReference>
<feature type="transmembrane region" description="Helical" evidence="6">
    <location>
        <begin position="318"/>
        <end position="335"/>
    </location>
</feature>
<feature type="transmembrane region" description="Helical" evidence="6">
    <location>
        <begin position="259"/>
        <end position="282"/>
    </location>
</feature>
<accession>A0A4R6QMD9</accession>
<keyword evidence="8" id="KW-1185">Reference proteome</keyword>
<dbReference type="PANTHER" id="PTHR47089">
    <property type="entry name" value="ABC TRANSPORTER, PERMEASE PROTEIN"/>
    <property type="match status" value="1"/>
</dbReference>
<evidence type="ECO:0000256" key="1">
    <source>
        <dbReference type="ARBA" id="ARBA00004651"/>
    </source>
</evidence>
<feature type="transmembrane region" description="Helical" evidence="6">
    <location>
        <begin position="24"/>
        <end position="51"/>
    </location>
</feature>
<organism evidence="7 8">
    <name type="scientific">Roseateles toxinivorans</name>
    <dbReference type="NCBI Taxonomy" id="270368"/>
    <lineage>
        <taxon>Bacteria</taxon>
        <taxon>Pseudomonadati</taxon>
        <taxon>Pseudomonadota</taxon>
        <taxon>Betaproteobacteria</taxon>
        <taxon>Burkholderiales</taxon>
        <taxon>Sphaerotilaceae</taxon>
        <taxon>Roseateles</taxon>
    </lineage>
</organism>
<evidence type="ECO:0000313" key="8">
    <source>
        <dbReference type="Proteomes" id="UP000295361"/>
    </source>
</evidence>
<feature type="transmembrane region" description="Helical" evidence="6">
    <location>
        <begin position="219"/>
        <end position="238"/>
    </location>
</feature>
<keyword evidence="5 6" id="KW-0472">Membrane</keyword>
<keyword evidence="2" id="KW-1003">Cell membrane</keyword>
<dbReference type="AlphaFoldDB" id="A0A4R6QMD9"/>
<feature type="transmembrane region" description="Helical" evidence="6">
    <location>
        <begin position="294"/>
        <end position="311"/>
    </location>
</feature>
<dbReference type="FunCoup" id="A0A4R6QMD9">
    <property type="interactions" value="390"/>
</dbReference>
<proteinExistence type="predicted"/>
<dbReference type="InterPro" id="IPR001851">
    <property type="entry name" value="ABC_transp_permease"/>
</dbReference>
<evidence type="ECO:0000256" key="2">
    <source>
        <dbReference type="ARBA" id="ARBA00022475"/>
    </source>
</evidence>
<dbReference type="Pfam" id="PF02653">
    <property type="entry name" value="BPD_transp_2"/>
    <property type="match status" value="1"/>
</dbReference>
<dbReference type="EMBL" id="SNXS01000003">
    <property type="protein sequence ID" value="TDP71280.1"/>
    <property type="molecule type" value="Genomic_DNA"/>
</dbReference>
<keyword evidence="4 6" id="KW-1133">Transmembrane helix</keyword>